<feature type="domain" description="Aldehyde dehydrogenase" evidence="2">
    <location>
        <begin position="2"/>
        <end position="105"/>
    </location>
</feature>
<dbReference type="Gene3D" id="3.40.605.10">
    <property type="entry name" value="Aldehyde Dehydrogenase, Chain A, domain 1"/>
    <property type="match status" value="1"/>
</dbReference>
<dbReference type="InterPro" id="IPR016161">
    <property type="entry name" value="Ald_DH/histidinol_DH"/>
</dbReference>
<name>K0SNP1_THAOC</name>
<dbReference type="Pfam" id="PF00171">
    <property type="entry name" value="Aldedh"/>
    <property type="match status" value="1"/>
</dbReference>
<evidence type="ECO:0000259" key="2">
    <source>
        <dbReference type="Pfam" id="PF00171"/>
    </source>
</evidence>
<evidence type="ECO:0000256" key="1">
    <source>
        <dbReference type="ARBA" id="ARBA00023002"/>
    </source>
</evidence>
<dbReference type="eggNOG" id="KOG2451">
    <property type="taxonomic scope" value="Eukaryota"/>
</dbReference>
<organism evidence="3 4">
    <name type="scientific">Thalassiosira oceanica</name>
    <name type="common">Marine diatom</name>
    <dbReference type="NCBI Taxonomy" id="159749"/>
    <lineage>
        <taxon>Eukaryota</taxon>
        <taxon>Sar</taxon>
        <taxon>Stramenopiles</taxon>
        <taxon>Ochrophyta</taxon>
        <taxon>Bacillariophyta</taxon>
        <taxon>Coscinodiscophyceae</taxon>
        <taxon>Thalassiosirophycidae</taxon>
        <taxon>Thalassiosirales</taxon>
        <taxon>Thalassiosiraceae</taxon>
        <taxon>Thalassiosira</taxon>
    </lineage>
</organism>
<dbReference type="SUPFAM" id="SSF53720">
    <property type="entry name" value="ALDH-like"/>
    <property type="match status" value="1"/>
</dbReference>
<keyword evidence="4" id="KW-1185">Reference proteome</keyword>
<dbReference type="InterPro" id="IPR050740">
    <property type="entry name" value="Aldehyde_DH_Superfamily"/>
</dbReference>
<protein>
    <recommendedName>
        <fullName evidence="2">Aldehyde dehydrogenase domain-containing protein</fullName>
    </recommendedName>
</protein>
<evidence type="ECO:0000313" key="4">
    <source>
        <dbReference type="Proteomes" id="UP000266841"/>
    </source>
</evidence>
<dbReference type="PANTHER" id="PTHR43353">
    <property type="entry name" value="SUCCINATE-SEMIALDEHYDE DEHYDROGENASE, MITOCHONDRIAL"/>
    <property type="match status" value="1"/>
</dbReference>
<accession>K0SNP1</accession>
<proteinExistence type="predicted"/>
<dbReference type="GO" id="GO:0004777">
    <property type="term" value="F:succinate-semialdehyde dehydrogenase (NAD+) activity"/>
    <property type="evidence" value="ECO:0007669"/>
    <property type="project" value="TreeGrafter"/>
</dbReference>
<dbReference type="OrthoDB" id="310895at2759"/>
<reference evidence="3 4" key="1">
    <citation type="journal article" date="2012" name="Genome Biol.">
        <title>Genome and low-iron response of an oceanic diatom adapted to chronic iron limitation.</title>
        <authorList>
            <person name="Lommer M."/>
            <person name="Specht M."/>
            <person name="Roy A.S."/>
            <person name="Kraemer L."/>
            <person name="Andreson R."/>
            <person name="Gutowska M.A."/>
            <person name="Wolf J."/>
            <person name="Bergner S.V."/>
            <person name="Schilhabel M.B."/>
            <person name="Klostermeier U.C."/>
            <person name="Beiko R.G."/>
            <person name="Rosenstiel P."/>
            <person name="Hippler M."/>
            <person name="Laroche J."/>
        </authorList>
    </citation>
    <scope>NUCLEOTIDE SEQUENCE [LARGE SCALE GENOMIC DNA]</scope>
    <source>
        <strain evidence="3 4">CCMP1005</strain>
    </source>
</reference>
<dbReference type="EMBL" id="AGNL01012417">
    <property type="protein sequence ID" value="EJK67903.1"/>
    <property type="molecule type" value="Genomic_DNA"/>
</dbReference>
<gene>
    <name evidence="3" type="ORF">THAOC_10992</name>
</gene>
<dbReference type="Gene3D" id="3.40.309.10">
    <property type="entry name" value="Aldehyde Dehydrogenase, Chain A, domain 2"/>
    <property type="match status" value="1"/>
</dbReference>
<dbReference type="InterPro" id="IPR016162">
    <property type="entry name" value="Ald_DH_N"/>
</dbReference>
<evidence type="ECO:0000313" key="3">
    <source>
        <dbReference type="EMBL" id="EJK67903.1"/>
    </source>
</evidence>
<dbReference type="Proteomes" id="UP000266841">
    <property type="component" value="Unassembled WGS sequence"/>
</dbReference>
<dbReference type="InterPro" id="IPR015590">
    <property type="entry name" value="Aldehyde_DH_dom"/>
</dbReference>
<dbReference type="AlphaFoldDB" id="K0SNP1"/>
<keyword evidence="1" id="KW-0560">Oxidoreductase</keyword>
<sequence>LLANVSPDSLIWRTETFGPVVAVSSFGTEEEAVELANDTASGLASYFCTRDMSRAFRVSSRLENGIVGVNEGIISNAAAPFGGVKESGMGREGSSMGLSEYLETNILETRDNKTPGGGWNALTVPLSTQEPETCSFHVDVMKPDGTRVVFRFLALATTGSAFWARSREAIGTIGNYRERVKQNNVNLSNDSNDTASSPHLTHWQPEWRTKHLSSAGTSHQSVPIASLVAAAIRRGEGSEADQRIFRSARMAAGRLR</sequence>
<feature type="non-terminal residue" evidence="3">
    <location>
        <position position="1"/>
    </location>
</feature>
<dbReference type="GO" id="GO:0009450">
    <property type="term" value="P:gamma-aminobutyric acid catabolic process"/>
    <property type="evidence" value="ECO:0007669"/>
    <property type="project" value="TreeGrafter"/>
</dbReference>
<dbReference type="PANTHER" id="PTHR43353:SF5">
    <property type="entry name" value="SUCCINATE-SEMIALDEHYDE DEHYDROGENASE, MITOCHONDRIAL"/>
    <property type="match status" value="1"/>
</dbReference>
<comment type="caution">
    <text evidence="3">The sequence shown here is derived from an EMBL/GenBank/DDBJ whole genome shotgun (WGS) entry which is preliminary data.</text>
</comment>
<dbReference type="InterPro" id="IPR016163">
    <property type="entry name" value="Ald_DH_C"/>
</dbReference>